<sequence length="470" mass="53433">MSPGDELPARNSPSHDPKTTSTHSISLQGRAKMFHPVPETLFNHCRRQWSGSMARFQKYREASDANSIPGAVEIPVPAMKIVARTPRSTESNVGTGTNLSDYDVSFSMGSDTGVLKKSIDAMTEFICDYANRWHSNLPSSDPSRETPNRHLPGTVPMFAYWSTHFHEVMEQGPKHAAAELTKRFSREEFWQLRYIFFLIQTGAEERGHYGHVAVCAISPEAKTIDYLCSAGDDGLVRGDGAKCVENFLAMLTIYLGDEPPLSQRFNPCDWKLRTRRSELQEVDKPDCAIFAICNIMCLAFGWELSYGARRGHEMKNCRFRICTTLHFGGFRGYNPGKGAANTFYYPLTTLSPPSSLIDCFIAIRQFPGLMIEETLAPDVRRRSPMYYGCPNKETLYAHCDRNKRFYPYYDRIGISGRLVPFANFLAWVERYDLARERDVAPYPRPYRPDGSNGSKRWIPPDAHWPTGRLW</sequence>
<reference evidence="2 3" key="1">
    <citation type="journal article" date="2011" name="PLoS Genet.">
        <title>Genomic analysis of the necrotrophic fungal pathogens Sclerotinia sclerotiorum and Botrytis cinerea.</title>
        <authorList>
            <person name="Amselem J."/>
            <person name="Cuomo C.A."/>
            <person name="van Kan J.A."/>
            <person name="Viaud M."/>
            <person name="Benito E.P."/>
            <person name="Couloux A."/>
            <person name="Coutinho P.M."/>
            <person name="de Vries R.P."/>
            <person name="Dyer P.S."/>
            <person name="Fillinger S."/>
            <person name="Fournier E."/>
            <person name="Gout L."/>
            <person name="Hahn M."/>
            <person name="Kohn L."/>
            <person name="Lapalu N."/>
            <person name="Plummer K.M."/>
            <person name="Pradier J.M."/>
            <person name="Quevillon E."/>
            <person name="Sharon A."/>
            <person name="Simon A."/>
            <person name="ten Have A."/>
            <person name="Tudzynski B."/>
            <person name="Tudzynski P."/>
            <person name="Wincker P."/>
            <person name="Andrew M."/>
            <person name="Anthouard V."/>
            <person name="Beever R.E."/>
            <person name="Beffa R."/>
            <person name="Benoit I."/>
            <person name="Bouzid O."/>
            <person name="Brault B."/>
            <person name="Chen Z."/>
            <person name="Choquer M."/>
            <person name="Collemare J."/>
            <person name="Cotton P."/>
            <person name="Danchin E.G."/>
            <person name="Da Silva C."/>
            <person name="Gautier A."/>
            <person name="Giraud C."/>
            <person name="Giraud T."/>
            <person name="Gonzalez C."/>
            <person name="Grossetete S."/>
            <person name="Guldener U."/>
            <person name="Henrissat B."/>
            <person name="Howlett B.J."/>
            <person name="Kodira C."/>
            <person name="Kretschmer M."/>
            <person name="Lappartient A."/>
            <person name="Leroch M."/>
            <person name="Levis C."/>
            <person name="Mauceli E."/>
            <person name="Neuveglise C."/>
            <person name="Oeser B."/>
            <person name="Pearson M."/>
            <person name="Poulain J."/>
            <person name="Poussereau N."/>
            <person name="Quesneville H."/>
            <person name="Rascle C."/>
            <person name="Schumacher J."/>
            <person name="Segurens B."/>
            <person name="Sexton A."/>
            <person name="Silva E."/>
            <person name="Sirven C."/>
            <person name="Soanes D.M."/>
            <person name="Talbot N.J."/>
            <person name="Templeton M."/>
            <person name="Yandava C."/>
            <person name="Yarden O."/>
            <person name="Zeng Q."/>
            <person name="Rollins J.A."/>
            <person name="Lebrun M.H."/>
            <person name="Dickman M."/>
        </authorList>
    </citation>
    <scope>NUCLEOTIDE SEQUENCE [LARGE SCALE GENOMIC DNA]</scope>
    <source>
        <strain evidence="2 3">B05.10</strain>
    </source>
</reference>
<name>A0A384JXG1_BOTFB</name>
<dbReference type="EMBL" id="CP009815">
    <property type="protein sequence ID" value="ATZ55299.1"/>
    <property type="molecule type" value="Genomic_DNA"/>
</dbReference>
<dbReference type="Proteomes" id="UP000001798">
    <property type="component" value="Chromosome 11"/>
</dbReference>
<dbReference type="RefSeq" id="XP_001549105.2">
    <property type="nucleotide sequence ID" value="XM_001549055.2"/>
</dbReference>
<dbReference type="KEGG" id="bfu:BCIN_11g05670"/>
<dbReference type="SUPFAM" id="SSF54001">
    <property type="entry name" value="Cysteine proteinases"/>
    <property type="match status" value="1"/>
</dbReference>
<dbReference type="VEuPathDB" id="FungiDB:Bcin11g05670"/>
<dbReference type="InterPro" id="IPR038765">
    <property type="entry name" value="Papain-like_cys_pep_sf"/>
</dbReference>
<dbReference type="OrthoDB" id="1939479at2759"/>
<evidence type="ECO:0000313" key="3">
    <source>
        <dbReference type="Proteomes" id="UP000001798"/>
    </source>
</evidence>
<gene>
    <name evidence="2" type="ORF">BCIN_11g05670</name>
</gene>
<reference evidence="2 3" key="3">
    <citation type="journal article" date="2017" name="Mol. Plant Pathol.">
        <title>A gapless genome sequence of the fungus Botrytis cinerea.</title>
        <authorList>
            <person name="Van Kan J.A."/>
            <person name="Stassen J.H."/>
            <person name="Mosbach A."/>
            <person name="Van Der Lee T.A."/>
            <person name="Faino L."/>
            <person name="Farmer A.D."/>
            <person name="Papasotiriou D.G."/>
            <person name="Zhou S."/>
            <person name="Seidl M.F."/>
            <person name="Cottam E."/>
            <person name="Edel D."/>
            <person name="Hahn M."/>
            <person name="Schwartz D.C."/>
            <person name="Dietrich R.A."/>
            <person name="Widdison S."/>
            <person name="Scalliet G."/>
        </authorList>
    </citation>
    <scope>NUCLEOTIDE SEQUENCE [LARGE SCALE GENOMIC DNA]</scope>
    <source>
        <strain evidence="2 3">B05.10</strain>
    </source>
</reference>
<reference evidence="2 3" key="2">
    <citation type="journal article" date="2012" name="Eukaryot. Cell">
        <title>Genome update of Botrytis cinerea strains B05.10 and T4.</title>
        <authorList>
            <person name="Staats M."/>
            <person name="van Kan J.A."/>
        </authorList>
    </citation>
    <scope>NUCLEOTIDE SEQUENCE [LARGE SCALE GENOMIC DNA]</scope>
    <source>
        <strain evidence="2 3">B05.10</strain>
    </source>
</reference>
<protein>
    <submittedName>
        <fullName evidence="2">Uncharacterized protein</fullName>
    </submittedName>
</protein>
<dbReference type="AlphaFoldDB" id="A0A384JXG1"/>
<organism evidence="2 3">
    <name type="scientific">Botryotinia fuckeliana (strain B05.10)</name>
    <name type="common">Noble rot fungus</name>
    <name type="synonym">Botrytis cinerea</name>
    <dbReference type="NCBI Taxonomy" id="332648"/>
    <lineage>
        <taxon>Eukaryota</taxon>
        <taxon>Fungi</taxon>
        <taxon>Dikarya</taxon>
        <taxon>Ascomycota</taxon>
        <taxon>Pezizomycotina</taxon>
        <taxon>Leotiomycetes</taxon>
        <taxon>Helotiales</taxon>
        <taxon>Sclerotiniaceae</taxon>
        <taxon>Botrytis</taxon>
    </lineage>
</organism>
<keyword evidence="3" id="KW-1185">Reference proteome</keyword>
<evidence type="ECO:0000256" key="1">
    <source>
        <dbReference type="SAM" id="MobiDB-lite"/>
    </source>
</evidence>
<evidence type="ECO:0000313" key="2">
    <source>
        <dbReference type="EMBL" id="ATZ55299.1"/>
    </source>
</evidence>
<dbReference type="GeneID" id="5429621"/>
<proteinExistence type="predicted"/>
<dbReference type="Gene3D" id="3.40.395.10">
    <property type="entry name" value="Adenoviral Proteinase, Chain A"/>
    <property type="match status" value="1"/>
</dbReference>
<accession>A0A384JXG1</accession>
<feature type="region of interest" description="Disordered" evidence="1">
    <location>
        <begin position="1"/>
        <end position="27"/>
    </location>
</feature>